<sequence>MESWRSHRLISVGQNSIKFSRLGSCPTLQGDIKMQTPKSTRPNHTNGAQKKASRSSSDSVFSSPHKTTQIQIDRSPKITEQRCPQGRLNEKRTSKISDLEANIAKLKEELSKTKDQASSFEFQKRQAQLEVEDCKRQISVLSAKLKETIRKLIEISSSEDGRLQELCQISQERDKAWESELEAVRKQHSMDMSALTFALQNLKKQLEMVTESEAVQAKRAEIAEEEVQKLQFELGETLTLVERLEADVRQSRESELKAQELLTENQRMLETVSLSTNVFQSASHEFAESFGSLSLRSEQSANYKAASEQITLQDKEDINQLKHENSHLELEASKLRSALEAAEVRYQEEYIQSTLQIRSAYELVEVAKSESRIREAELEAELKGVQSHMEELLAKQKTENEKPHSKENVWAMELKKVRASLVDTKASLLEKENLLQAITEENENLKLEVQKSVNEKISAVKEAAAAAAALAEAKNISESKVLHLTQQADGNSRRAAQVMEQLEAAQAESSELEVELRRLKVQRDQWRKAAEAAAVMLTTDSGGHLGSPFSDDMDDDSSKKKNGGMIQKIGVLWRKNYFNKKMLQI</sequence>
<dbReference type="PANTHER" id="PTHR34224">
    <property type="entry name" value="INTERACTOR OF CONSTITUTIVE ACTIVE ROPS 2, CHLOROPLASTIC-RELATED"/>
    <property type="match status" value="1"/>
</dbReference>
<evidence type="ECO:0000313" key="6">
    <source>
        <dbReference type="Proteomes" id="UP000594263"/>
    </source>
</evidence>
<organism evidence="5 6">
    <name type="scientific">Kalanchoe fedtschenkoi</name>
    <name type="common">Lavender scallops</name>
    <name type="synonym">South American air plant</name>
    <dbReference type="NCBI Taxonomy" id="63787"/>
    <lineage>
        <taxon>Eukaryota</taxon>
        <taxon>Viridiplantae</taxon>
        <taxon>Streptophyta</taxon>
        <taxon>Embryophyta</taxon>
        <taxon>Tracheophyta</taxon>
        <taxon>Spermatophyta</taxon>
        <taxon>Magnoliopsida</taxon>
        <taxon>eudicotyledons</taxon>
        <taxon>Gunneridae</taxon>
        <taxon>Pentapetalae</taxon>
        <taxon>Saxifragales</taxon>
        <taxon>Crassulaceae</taxon>
        <taxon>Kalanchoe</taxon>
    </lineage>
</organism>
<feature type="region of interest" description="Disordered" evidence="4">
    <location>
        <begin position="26"/>
        <end position="79"/>
    </location>
</feature>
<feature type="coiled-coil region" evidence="3">
    <location>
        <begin position="428"/>
        <end position="455"/>
    </location>
</feature>
<feature type="coiled-coil region" evidence="3">
    <location>
        <begin position="318"/>
        <end position="345"/>
    </location>
</feature>
<evidence type="ECO:0000313" key="5">
    <source>
        <dbReference type="EnsemblPlants" id="Kaladp0610s0008.3.v1.1"/>
    </source>
</evidence>
<accession>A0A7N0VEP0</accession>
<dbReference type="Gramene" id="Kaladp0610s0008.3.v1.1">
    <property type="protein sequence ID" value="Kaladp0610s0008.3.v1.1"/>
    <property type="gene ID" value="Kaladp0610s0008.v1.1"/>
</dbReference>
<feature type="coiled-coil region" evidence="3">
    <location>
        <begin position="89"/>
        <end position="151"/>
    </location>
</feature>
<dbReference type="Gramene" id="Kaladp0610s0008.1.v1.1">
    <property type="protein sequence ID" value="Kaladp0610s0008.1.v1.1"/>
    <property type="gene ID" value="Kaladp0610s0008.v1.1"/>
</dbReference>
<feature type="coiled-coil region" evidence="3">
    <location>
        <begin position="488"/>
        <end position="529"/>
    </location>
</feature>
<reference evidence="5" key="1">
    <citation type="submission" date="2021-01" db="UniProtKB">
        <authorList>
            <consortium name="EnsemblPlants"/>
        </authorList>
    </citation>
    <scope>IDENTIFICATION</scope>
</reference>
<dbReference type="AlphaFoldDB" id="A0A7N0VEP0"/>
<dbReference type="EnsemblPlants" id="Kaladp0610s0008.8.v1.1">
    <property type="protein sequence ID" value="Kaladp0610s0008.8.v1.1"/>
    <property type="gene ID" value="Kaladp0610s0008.v1.1"/>
</dbReference>
<evidence type="ECO:0000256" key="4">
    <source>
        <dbReference type="SAM" id="MobiDB-lite"/>
    </source>
</evidence>
<evidence type="ECO:0000256" key="2">
    <source>
        <dbReference type="ARBA" id="ARBA00023054"/>
    </source>
</evidence>
<comment type="similarity">
    <text evidence="1">Belongs to the ICR family.</text>
</comment>
<feature type="compositionally biased region" description="Low complexity" evidence="4">
    <location>
        <begin position="54"/>
        <end position="63"/>
    </location>
</feature>
<feature type="region of interest" description="Disordered" evidence="4">
    <location>
        <begin position="541"/>
        <end position="562"/>
    </location>
</feature>
<dbReference type="Proteomes" id="UP000594263">
    <property type="component" value="Unplaced"/>
</dbReference>
<evidence type="ECO:0000256" key="1">
    <source>
        <dbReference type="ARBA" id="ARBA00009778"/>
    </source>
</evidence>
<dbReference type="OMA" id="SCKRESE"/>
<keyword evidence="6" id="KW-1185">Reference proteome</keyword>
<dbReference type="EnsemblPlants" id="Kaladp0610s0008.3.v1.1">
    <property type="protein sequence ID" value="Kaladp0610s0008.3.v1.1"/>
    <property type="gene ID" value="Kaladp0610s0008.v1.1"/>
</dbReference>
<dbReference type="InterPro" id="IPR029688">
    <property type="entry name" value="ICR"/>
</dbReference>
<feature type="compositionally biased region" description="Polar residues" evidence="4">
    <location>
        <begin position="36"/>
        <end position="48"/>
    </location>
</feature>
<dbReference type="EnsemblPlants" id="Kaladp0610s0008.1.v1.1">
    <property type="protein sequence ID" value="Kaladp0610s0008.1.v1.1"/>
    <property type="gene ID" value="Kaladp0610s0008.v1.1"/>
</dbReference>
<proteinExistence type="inferred from homology"/>
<protein>
    <submittedName>
        <fullName evidence="5">Uncharacterized protein</fullName>
    </submittedName>
</protein>
<keyword evidence="2 3" id="KW-0175">Coiled coil</keyword>
<dbReference type="PANTHER" id="PTHR34224:SF4">
    <property type="entry name" value="INTERACTOR OF CONSTITUTIVE ACTIVE ROPS 2, CHLOROPLASTIC"/>
    <property type="match status" value="1"/>
</dbReference>
<dbReference type="Gramene" id="Kaladp0610s0008.8.v1.1">
    <property type="protein sequence ID" value="Kaladp0610s0008.8.v1.1"/>
    <property type="gene ID" value="Kaladp0610s0008.v1.1"/>
</dbReference>
<name>A0A7N0VEP0_KALFE</name>
<evidence type="ECO:0000256" key="3">
    <source>
        <dbReference type="SAM" id="Coils"/>
    </source>
</evidence>